<feature type="compositionally biased region" description="Basic residues" evidence="1">
    <location>
        <begin position="250"/>
        <end position="266"/>
    </location>
</feature>
<dbReference type="GeneID" id="18931182"/>
<dbReference type="InParanoid" id="F4S9J4"/>
<feature type="compositionally biased region" description="Low complexity" evidence="1">
    <location>
        <begin position="275"/>
        <end position="287"/>
    </location>
</feature>
<dbReference type="EMBL" id="GL883171">
    <property type="protein sequence ID" value="EGF98690.1"/>
    <property type="molecule type" value="Genomic_DNA"/>
</dbReference>
<accession>F4S9J4</accession>
<feature type="compositionally biased region" description="Low complexity" evidence="1">
    <location>
        <begin position="213"/>
        <end position="226"/>
    </location>
</feature>
<name>F4S9J4_MELLP</name>
<proteinExistence type="predicted"/>
<evidence type="ECO:0000256" key="1">
    <source>
        <dbReference type="SAM" id="MobiDB-lite"/>
    </source>
</evidence>
<reference evidence="3" key="1">
    <citation type="journal article" date="2011" name="Proc. Natl. Acad. Sci. U.S.A.">
        <title>Obligate biotrophy features unraveled by the genomic analysis of rust fungi.</title>
        <authorList>
            <person name="Duplessis S."/>
            <person name="Cuomo C.A."/>
            <person name="Lin Y.-C."/>
            <person name="Aerts A."/>
            <person name="Tisserant E."/>
            <person name="Veneault-Fourrey C."/>
            <person name="Joly D.L."/>
            <person name="Hacquard S."/>
            <person name="Amselem J."/>
            <person name="Cantarel B.L."/>
            <person name="Chiu R."/>
            <person name="Coutinho P.M."/>
            <person name="Feau N."/>
            <person name="Field M."/>
            <person name="Frey P."/>
            <person name="Gelhaye E."/>
            <person name="Goldberg J."/>
            <person name="Grabherr M.G."/>
            <person name="Kodira C.D."/>
            <person name="Kohler A."/>
            <person name="Kuees U."/>
            <person name="Lindquist E.A."/>
            <person name="Lucas S.M."/>
            <person name="Mago R."/>
            <person name="Mauceli E."/>
            <person name="Morin E."/>
            <person name="Murat C."/>
            <person name="Pangilinan J.L."/>
            <person name="Park R."/>
            <person name="Pearson M."/>
            <person name="Quesneville H."/>
            <person name="Rouhier N."/>
            <person name="Sakthikumar S."/>
            <person name="Salamov A.A."/>
            <person name="Schmutz J."/>
            <person name="Selles B."/>
            <person name="Shapiro H."/>
            <person name="Tanguay P."/>
            <person name="Tuskan G.A."/>
            <person name="Henrissat B."/>
            <person name="Van de Peer Y."/>
            <person name="Rouze P."/>
            <person name="Ellis J.G."/>
            <person name="Dodds P.N."/>
            <person name="Schein J.E."/>
            <person name="Zhong S."/>
            <person name="Hamelin R.C."/>
            <person name="Grigoriev I.V."/>
            <person name="Szabo L.J."/>
            <person name="Martin F."/>
        </authorList>
    </citation>
    <scope>NUCLEOTIDE SEQUENCE [LARGE SCALE GENOMIC DNA]</scope>
    <source>
        <strain evidence="3">98AG31 / pathotype 3-4-7</strain>
    </source>
</reference>
<feature type="region of interest" description="Disordered" evidence="1">
    <location>
        <begin position="1"/>
        <end position="118"/>
    </location>
</feature>
<keyword evidence="3" id="KW-1185">Reference proteome</keyword>
<dbReference type="VEuPathDB" id="FungiDB:MELLADRAFT_69140"/>
<feature type="compositionally biased region" description="Basic and acidic residues" evidence="1">
    <location>
        <begin position="19"/>
        <end position="47"/>
    </location>
</feature>
<sequence>MDQVQKDKLISSNNKLHQMHLEAEEKRRAQAEKERMQAEDRARRAESRAPASTQPPREALVDVNDADNDGDPIDPTGTAGGSGEANGEEGDDESSEAEENGTFKSALKKKIQMRQDGSLVPSLEKSIRIKVPSSVEVDKEPQQGASIMDELNHAVEFGTLEEAKAALEKVDAILKRSTLFNPPRNRPEAVAPGHARRPGVVQTPNSHAKADRAPAQAKANKALAPNPKRKISRDSENPSSSSSSSDDSKLKKKLKKCSKSKKKKSRKSSDPDLGDSTPSESSSSDDSSAVKVSGRDLWVFLLPISFTHLNPASARLSNF</sequence>
<gene>
    <name evidence="2" type="ORF">MELLADRAFT_69140</name>
</gene>
<dbReference type="Proteomes" id="UP000001072">
    <property type="component" value="Unassembled WGS sequence"/>
</dbReference>
<protein>
    <submittedName>
        <fullName evidence="2">Uncharacterized protein</fullName>
    </submittedName>
</protein>
<dbReference type="RefSeq" id="XP_007418045.1">
    <property type="nucleotide sequence ID" value="XM_007417983.1"/>
</dbReference>
<feature type="region of interest" description="Disordered" evidence="1">
    <location>
        <begin position="175"/>
        <end position="290"/>
    </location>
</feature>
<dbReference type="HOGENOM" id="CLU_048613_0_0_1"/>
<dbReference type="AlphaFoldDB" id="F4S9J4"/>
<evidence type="ECO:0000313" key="2">
    <source>
        <dbReference type="EMBL" id="EGF98690.1"/>
    </source>
</evidence>
<feature type="compositionally biased region" description="Acidic residues" evidence="1">
    <location>
        <begin position="86"/>
        <end position="99"/>
    </location>
</feature>
<organism evidence="3">
    <name type="scientific">Melampsora larici-populina (strain 98AG31 / pathotype 3-4-7)</name>
    <name type="common">Poplar leaf rust fungus</name>
    <dbReference type="NCBI Taxonomy" id="747676"/>
    <lineage>
        <taxon>Eukaryota</taxon>
        <taxon>Fungi</taxon>
        <taxon>Dikarya</taxon>
        <taxon>Basidiomycota</taxon>
        <taxon>Pucciniomycotina</taxon>
        <taxon>Pucciniomycetes</taxon>
        <taxon>Pucciniales</taxon>
        <taxon>Melampsoraceae</taxon>
        <taxon>Melampsora</taxon>
    </lineage>
</organism>
<dbReference type="KEGG" id="mlr:MELLADRAFT_69140"/>
<evidence type="ECO:0000313" key="3">
    <source>
        <dbReference type="Proteomes" id="UP000001072"/>
    </source>
</evidence>